<keyword evidence="4" id="KW-1185">Reference proteome</keyword>
<evidence type="ECO:0000313" key="4">
    <source>
        <dbReference type="Proteomes" id="UP000605099"/>
    </source>
</evidence>
<accession>A0ABQ2K1Y3</accession>
<feature type="domain" description="YCII-related" evidence="2">
    <location>
        <begin position="4"/>
        <end position="87"/>
    </location>
</feature>
<evidence type="ECO:0000313" key="3">
    <source>
        <dbReference type="EMBL" id="GGN59821.1"/>
    </source>
</evidence>
<comment type="caution">
    <text evidence="3">The sequence shown here is derived from an EMBL/GenBank/DDBJ whole genome shotgun (WGS) entry which is preliminary data.</text>
</comment>
<evidence type="ECO:0000259" key="2">
    <source>
        <dbReference type="Pfam" id="PF03795"/>
    </source>
</evidence>
<proteinExistence type="inferred from homology"/>
<dbReference type="SUPFAM" id="SSF54909">
    <property type="entry name" value="Dimeric alpha+beta barrel"/>
    <property type="match status" value="1"/>
</dbReference>
<protein>
    <recommendedName>
        <fullName evidence="2">YCII-related domain-containing protein</fullName>
    </recommendedName>
</protein>
<reference evidence="4" key="1">
    <citation type="journal article" date="2019" name="Int. J. Syst. Evol. Microbiol.">
        <title>The Global Catalogue of Microorganisms (GCM) 10K type strain sequencing project: providing services to taxonomists for standard genome sequencing and annotation.</title>
        <authorList>
            <consortium name="The Broad Institute Genomics Platform"/>
            <consortium name="The Broad Institute Genome Sequencing Center for Infectious Disease"/>
            <person name="Wu L."/>
            <person name="Ma J."/>
        </authorList>
    </citation>
    <scope>NUCLEOTIDE SEQUENCE [LARGE SCALE GENOMIC DNA]</scope>
    <source>
        <strain evidence="4">CGMCC 1.6784</strain>
    </source>
</reference>
<dbReference type="Gene3D" id="3.30.70.1060">
    <property type="entry name" value="Dimeric alpha+beta barrel"/>
    <property type="match status" value="1"/>
</dbReference>
<gene>
    <name evidence="3" type="ORF">GCM10011349_40760</name>
</gene>
<dbReference type="InterPro" id="IPR051807">
    <property type="entry name" value="Sec-metab_biosynth-assoc"/>
</dbReference>
<dbReference type="EMBL" id="BMLK01000028">
    <property type="protein sequence ID" value="GGN59821.1"/>
    <property type="molecule type" value="Genomic_DNA"/>
</dbReference>
<organism evidence="3 4">
    <name type="scientific">Novosphingobium indicum</name>
    <dbReference type="NCBI Taxonomy" id="462949"/>
    <lineage>
        <taxon>Bacteria</taxon>
        <taxon>Pseudomonadati</taxon>
        <taxon>Pseudomonadota</taxon>
        <taxon>Alphaproteobacteria</taxon>
        <taxon>Sphingomonadales</taxon>
        <taxon>Sphingomonadaceae</taxon>
        <taxon>Novosphingobium</taxon>
    </lineage>
</organism>
<dbReference type="InterPro" id="IPR005545">
    <property type="entry name" value="YCII"/>
</dbReference>
<dbReference type="NCBIfam" id="NF009508">
    <property type="entry name" value="PRK12866.1"/>
    <property type="match status" value="1"/>
</dbReference>
<evidence type="ECO:0000256" key="1">
    <source>
        <dbReference type="ARBA" id="ARBA00007689"/>
    </source>
</evidence>
<dbReference type="RefSeq" id="WP_188822759.1">
    <property type="nucleotide sequence ID" value="NZ_BMLK01000028.1"/>
</dbReference>
<name>A0ABQ2K1Y3_9SPHN</name>
<dbReference type="Pfam" id="PF03795">
    <property type="entry name" value="YCII"/>
    <property type="match status" value="1"/>
</dbReference>
<dbReference type="PANTHER" id="PTHR33606">
    <property type="entry name" value="PROTEIN YCII"/>
    <property type="match status" value="1"/>
</dbReference>
<dbReference type="InterPro" id="IPR011008">
    <property type="entry name" value="Dimeric_a/b-barrel"/>
</dbReference>
<sequence length="99" mass="10971">MNHYLLTYHLAPDYLERRPAFRAEHLALAWEASKRGDLVLGGAVEEPLDTAMLPFAGDGPEAAEAFARADPYVAQGLVERWTVRRWNTVVGDSAANPIH</sequence>
<dbReference type="PANTHER" id="PTHR33606:SF3">
    <property type="entry name" value="PROTEIN YCII"/>
    <property type="match status" value="1"/>
</dbReference>
<comment type="similarity">
    <text evidence="1">Belongs to the YciI family.</text>
</comment>
<dbReference type="Proteomes" id="UP000605099">
    <property type="component" value="Unassembled WGS sequence"/>
</dbReference>